<dbReference type="Proteomes" id="UP000054632">
    <property type="component" value="Unassembled WGS sequence"/>
</dbReference>
<dbReference type="EMBL" id="JYDR01000024">
    <property type="protein sequence ID" value="KRY74571.1"/>
    <property type="molecule type" value="Genomic_DNA"/>
</dbReference>
<dbReference type="AlphaFoldDB" id="A0A0V1EL65"/>
<organism evidence="1 2">
    <name type="scientific">Trichinella pseudospiralis</name>
    <name type="common">Parasitic roundworm</name>
    <dbReference type="NCBI Taxonomy" id="6337"/>
    <lineage>
        <taxon>Eukaryota</taxon>
        <taxon>Metazoa</taxon>
        <taxon>Ecdysozoa</taxon>
        <taxon>Nematoda</taxon>
        <taxon>Enoplea</taxon>
        <taxon>Dorylaimia</taxon>
        <taxon>Trichinellida</taxon>
        <taxon>Trichinellidae</taxon>
        <taxon>Trichinella</taxon>
    </lineage>
</organism>
<reference evidence="1 2" key="1">
    <citation type="submission" date="2015-01" db="EMBL/GenBank/DDBJ databases">
        <title>Evolution of Trichinella species and genotypes.</title>
        <authorList>
            <person name="Korhonen P.K."/>
            <person name="Edoardo P."/>
            <person name="Giuseppe L.R."/>
            <person name="Gasser R.B."/>
        </authorList>
    </citation>
    <scope>NUCLEOTIDE SEQUENCE [LARGE SCALE GENOMIC DNA]</scope>
    <source>
        <strain evidence="1">ISS13</strain>
    </source>
</reference>
<name>A0A0V1EL65_TRIPS</name>
<gene>
    <name evidence="1" type="ORF">T4A_8858</name>
</gene>
<comment type="caution">
    <text evidence="1">The sequence shown here is derived from an EMBL/GenBank/DDBJ whole genome shotgun (WGS) entry which is preliminary data.</text>
</comment>
<proteinExistence type="predicted"/>
<accession>A0A0V1EL65</accession>
<sequence>MKQNNHQNSSKNGNKRVSLFVKIKIDVDVQIFETARHIHQASLNSAASVVYNVVNRCKSCEIFGKMTVIKSTNSNIQPVSRLDCRHLLHDEHLLMITQMAVQFCKIASKRLPLEIVLPSMDQTCAKELAALSCSDFPFASRLWSFAKFTASSVHKLALSIWPATLAALQSSYDVKKEKKEKIFY</sequence>
<evidence type="ECO:0000313" key="2">
    <source>
        <dbReference type="Proteomes" id="UP000054632"/>
    </source>
</evidence>
<evidence type="ECO:0000313" key="1">
    <source>
        <dbReference type="EMBL" id="KRY74571.1"/>
    </source>
</evidence>
<protein>
    <submittedName>
        <fullName evidence="1">Uncharacterized protein</fullName>
    </submittedName>
</protein>